<name>A0ABY4C979_9BACT</name>
<dbReference type="Proteomes" id="UP000830116">
    <property type="component" value="Chromosome"/>
</dbReference>
<feature type="chain" id="PRO_5046603833" evidence="1">
    <location>
        <begin position="21"/>
        <end position="551"/>
    </location>
</feature>
<dbReference type="RefSeq" id="WP_243537775.1">
    <property type="nucleotide sequence ID" value="NZ_CP093442.1"/>
</dbReference>
<accession>A0ABY4C979</accession>
<keyword evidence="1" id="KW-0732">Signal</keyword>
<dbReference type="EMBL" id="CP093442">
    <property type="protein sequence ID" value="UOF01339.1"/>
    <property type="molecule type" value="Genomic_DNA"/>
</dbReference>
<keyword evidence="3" id="KW-1185">Reference proteome</keyword>
<evidence type="ECO:0000313" key="3">
    <source>
        <dbReference type="Proteomes" id="UP000830116"/>
    </source>
</evidence>
<evidence type="ECO:0000256" key="1">
    <source>
        <dbReference type="SAM" id="SignalP"/>
    </source>
</evidence>
<gene>
    <name evidence="2" type="ORF">MNR06_00025</name>
</gene>
<feature type="signal peptide" evidence="1">
    <location>
        <begin position="1"/>
        <end position="20"/>
    </location>
</feature>
<protein>
    <submittedName>
        <fullName evidence="2">Uncharacterized protein</fullName>
    </submittedName>
</protein>
<proteinExistence type="predicted"/>
<organism evidence="2 3">
    <name type="scientific">Bdellovibrio reynosensis</name>
    <dbReference type="NCBI Taxonomy" id="2835041"/>
    <lineage>
        <taxon>Bacteria</taxon>
        <taxon>Pseudomonadati</taxon>
        <taxon>Bdellovibrionota</taxon>
        <taxon>Bdellovibrionia</taxon>
        <taxon>Bdellovibrionales</taxon>
        <taxon>Pseudobdellovibrionaceae</taxon>
        <taxon>Bdellovibrio</taxon>
    </lineage>
</organism>
<reference evidence="2" key="1">
    <citation type="submission" date="2022-03" db="EMBL/GenBank/DDBJ databases">
        <title>Genome Identification and Characterization of new species Bdellovibrio reynosense LBG001 sp. nov. from a Mexico soil sample.</title>
        <authorList>
            <person name="Camilli A."/>
            <person name="Ajao Y."/>
            <person name="Guo X."/>
        </authorList>
    </citation>
    <scope>NUCLEOTIDE SEQUENCE</scope>
    <source>
        <strain evidence="2">LBG001</strain>
    </source>
</reference>
<evidence type="ECO:0000313" key="2">
    <source>
        <dbReference type="EMBL" id="UOF01339.1"/>
    </source>
</evidence>
<sequence length="551" mass="63406">MKFRRYIFIFFFLFLSVASAENLSPLSKKVYNRLSAANSYLNFDGLVHISWNPQNVKVALRNDWLENLLTQELLKTLKNHPDIKWGEGYVRLINHNPQDSTLFLHTWFHVIPKKVPFEPRIRCNAYVRIHMKPDLIKRSIIEVLDREPIKDCEVNGALGQTLNLGDWVKNKLNDKIASLPAENFFLKIGESIFQDSDLVEKMGRMYLLKELEPYTFLSLDDCSVPNAINVSSANFVCLQMKWPLEKFSESLNNILAMLEPATPAFNVVANERIQHWKSIAPLCEHKQIPYPSKGNCETGDMTLFSGLLCLSGEEEGCKMVADSLDQKGQWWRSPHLIGSNEQTNDFSGDMFAGAMAYLHKTKDIASYNRWVNFLLANTKDIPAAGTPRLTFHRSCFKDTNGTCQLMGDDWYWLKRLGNQLGVNTDHFPDYGYEPSWLLIQSLTNERGFRLHLVAVAVLNHLHQKTKNVNIDLAAKVLSAREPENPFFRFLAFGKEKRVFELLDKYCPAFGSAAPTRQHQWSWEREIEDKAYESSMGWDCVFMANLINGFQR</sequence>